<dbReference type="EMBL" id="UAVY01000001">
    <property type="protein sequence ID" value="SQB21530.1"/>
    <property type="molecule type" value="Genomic_DNA"/>
</dbReference>
<dbReference type="AlphaFoldDB" id="A0A2X2X5V5"/>
<feature type="transmembrane region" description="Helical" evidence="2">
    <location>
        <begin position="12"/>
        <end position="33"/>
    </location>
</feature>
<feature type="region of interest" description="Disordered" evidence="1">
    <location>
        <begin position="66"/>
        <end position="99"/>
    </location>
</feature>
<protein>
    <submittedName>
        <fullName evidence="3">Inner membrane protein ybbJ</fullName>
    </submittedName>
</protein>
<evidence type="ECO:0000256" key="1">
    <source>
        <dbReference type="SAM" id="MobiDB-lite"/>
    </source>
</evidence>
<keyword evidence="2" id="KW-0812">Transmembrane</keyword>
<dbReference type="InterPro" id="IPR052165">
    <property type="entry name" value="Membrane_assoc_protease"/>
</dbReference>
<evidence type="ECO:0000256" key="2">
    <source>
        <dbReference type="SAM" id="Phobius"/>
    </source>
</evidence>
<dbReference type="PANTHER" id="PTHR33507:SF3">
    <property type="entry name" value="INNER MEMBRANE PROTEIN YBBJ"/>
    <property type="match status" value="1"/>
</dbReference>
<keyword evidence="2" id="KW-1133">Transmembrane helix</keyword>
<gene>
    <name evidence="3" type="primary">ybbJ</name>
    <name evidence="3" type="ORF">NCTC10786_00763</name>
</gene>
<organism evidence="3 4">
    <name type="scientific">Citrobacter koseri</name>
    <name type="common">Citrobacter diversus</name>
    <dbReference type="NCBI Taxonomy" id="545"/>
    <lineage>
        <taxon>Bacteria</taxon>
        <taxon>Pseudomonadati</taxon>
        <taxon>Pseudomonadota</taxon>
        <taxon>Gammaproteobacteria</taxon>
        <taxon>Enterobacterales</taxon>
        <taxon>Enterobacteriaceae</taxon>
        <taxon>Citrobacter</taxon>
    </lineage>
</organism>
<reference evidence="3 4" key="1">
    <citation type="submission" date="2018-06" db="EMBL/GenBank/DDBJ databases">
        <authorList>
            <consortium name="Pathogen Informatics"/>
            <person name="Doyle S."/>
        </authorList>
    </citation>
    <scope>NUCLEOTIDE SEQUENCE [LARGE SCALE GENOMIC DNA]</scope>
    <source>
        <strain evidence="3 4">NCTC10786</strain>
    </source>
</reference>
<name>A0A2X2X5V5_CITKO</name>
<sequence length="134" mass="14832">MGYCWPPRCWGGNGYLLWSGVAAVITGLVVWLVPLGWEWQGVMFAVLTLLAAWLWWKWLARRVRGAKPADSPPQSTRETAGRPPLYSGNRAGQRTRPHARRRQLLAVSADADLSAGTQVEVIAIEGITLRIKAV</sequence>
<keyword evidence="2" id="KW-0472">Membrane</keyword>
<accession>A0A2X2X5V5</accession>
<dbReference type="PANTHER" id="PTHR33507">
    <property type="entry name" value="INNER MEMBRANE PROTEIN YBBJ"/>
    <property type="match status" value="1"/>
</dbReference>
<feature type="transmembrane region" description="Helical" evidence="2">
    <location>
        <begin position="39"/>
        <end position="56"/>
    </location>
</feature>
<evidence type="ECO:0000313" key="3">
    <source>
        <dbReference type="EMBL" id="SQB21530.1"/>
    </source>
</evidence>
<dbReference type="Proteomes" id="UP000251584">
    <property type="component" value="Unassembled WGS sequence"/>
</dbReference>
<evidence type="ECO:0000313" key="4">
    <source>
        <dbReference type="Proteomes" id="UP000251584"/>
    </source>
</evidence>
<dbReference type="GO" id="GO:0005886">
    <property type="term" value="C:plasma membrane"/>
    <property type="evidence" value="ECO:0007669"/>
    <property type="project" value="TreeGrafter"/>
</dbReference>
<proteinExistence type="predicted"/>